<name>A0ABD0L1P1_9CAEN</name>
<sequence length="73" mass="8551">MDRRWTPTDPHHAVYYEPLLTALILRLAVADVPHIAPSNEAEVISFIWIGNKSEDDKNIRCDQHDMRLRDKVR</sequence>
<evidence type="ECO:0000313" key="2">
    <source>
        <dbReference type="Proteomes" id="UP001519460"/>
    </source>
</evidence>
<organism evidence="1 2">
    <name type="scientific">Batillaria attramentaria</name>
    <dbReference type="NCBI Taxonomy" id="370345"/>
    <lineage>
        <taxon>Eukaryota</taxon>
        <taxon>Metazoa</taxon>
        <taxon>Spiralia</taxon>
        <taxon>Lophotrochozoa</taxon>
        <taxon>Mollusca</taxon>
        <taxon>Gastropoda</taxon>
        <taxon>Caenogastropoda</taxon>
        <taxon>Sorbeoconcha</taxon>
        <taxon>Cerithioidea</taxon>
        <taxon>Batillariidae</taxon>
        <taxon>Batillaria</taxon>
    </lineage>
</organism>
<protein>
    <submittedName>
        <fullName evidence="1">Uncharacterized protein</fullName>
    </submittedName>
</protein>
<reference evidence="1 2" key="1">
    <citation type="journal article" date="2023" name="Sci. Data">
        <title>Genome assembly of the Korean intertidal mud-creeper Batillaria attramentaria.</title>
        <authorList>
            <person name="Patra A.K."/>
            <person name="Ho P.T."/>
            <person name="Jun S."/>
            <person name="Lee S.J."/>
            <person name="Kim Y."/>
            <person name="Won Y.J."/>
        </authorList>
    </citation>
    <scope>NUCLEOTIDE SEQUENCE [LARGE SCALE GENOMIC DNA]</scope>
    <source>
        <strain evidence="1">Wonlab-2016</strain>
    </source>
</reference>
<dbReference type="Proteomes" id="UP001519460">
    <property type="component" value="Unassembled WGS sequence"/>
</dbReference>
<proteinExistence type="predicted"/>
<keyword evidence="2" id="KW-1185">Reference proteome</keyword>
<evidence type="ECO:0000313" key="1">
    <source>
        <dbReference type="EMBL" id="KAK7493215.1"/>
    </source>
</evidence>
<dbReference type="EMBL" id="JACVVK020000095">
    <property type="protein sequence ID" value="KAK7493215.1"/>
    <property type="molecule type" value="Genomic_DNA"/>
</dbReference>
<gene>
    <name evidence="1" type="ORF">BaRGS_00015552</name>
</gene>
<accession>A0ABD0L1P1</accession>
<comment type="caution">
    <text evidence="1">The sequence shown here is derived from an EMBL/GenBank/DDBJ whole genome shotgun (WGS) entry which is preliminary data.</text>
</comment>
<dbReference type="AlphaFoldDB" id="A0ABD0L1P1"/>